<comment type="caution">
    <text evidence="3">The sequence shown here is derived from an EMBL/GenBank/DDBJ whole genome shotgun (WGS) entry which is preliminary data.</text>
</comment>
<feature type="region of interest" description="Disordered" evidence="2">
    <location>
        <begin position="26"/>
        <end position="59"/>
    </location>
</feature>
<proteinExistence type="predicted"/>
<reference evidence="3 4" key="1">
    <citation type="submission" date="2014-12" db="EMBL/GenBank/DDBJ databases">
        <title>Draft genome sequences of 29 type strains of Enterococci.</title>
        <authorList>
            <person name="Zhong Z."/>
            <person name="Sun Z."/>
            <person name="Liu W."/>
            <person name="Zhang W."/>
            <person name="Zhang H."/>
        </authorList>
    </citation>
    <scope>NUCLEOTIDE SEQUENCE [LARGE SCALE GENOMIC DNA]</scope>
    <source>
        <strain evidence="3 4">DSM 22801</strain>
    </source>
</reference>
<feature type="compositionally biased region" description="Basic and acidic residues" evidence="2">
    <location>
        <begin position="32"/>
        <end position="59"/>
    </location>
</feature>
<feature type="coiled-coil region" evidence="1">
    <location>
        <begin position="60"/>
        <end position="90"/>
    </location>
</feature>
<name>A0AA91GB28_9ENTE</name>
<accession>A0AA91GB28</accession>
<dbReference type="PROSITE" id="PS51257">
    <property type="entry name" value="PROKAR_LIPOPROTEIN"/>
    <property type="match status" value="1"/>
</dbReference>
<evidence type="ECO:0008006" key="5">
    <source>
        <dbReference type="Google" id="ProtNLM"/>
    </source>
</evidence>
<keyword evidence="1" id="KW-0175">Coiled coil</keyword>
<organism evidence="3 4">
    <name type="scientific">Enterococcus silesiacus</name>
    <dbReference type="NCBI Taxonomy" id="332949"/>
    <lineage>
        <taxon>Bacteria</taxon>
        <taxon>Bacillati</taxon>
        <taxon>Bacillota</taxon>
        <taxon>Bacilli</taxon>
        <taxon>Lactobacillales</taxon>
        <taxon>Enterococcaceae</taxon>
        <taxon>Enterococcus</taxon>
    </lineage>
</organism>
<protein>
    <recommendedName>
        <fullName evidence="5">Lipoprotein</fullName>
    </recommendedName>
</protein>
<dbReference type="Proteomes" id="UP000183039">
    <property type="component" value="Unassembled WGS sequence"/>
</dbReference>
<gene>
    <name evidence="3" type="ORF">RV15_GL003504</name>
</gene>
<evidence type="ECO:0000256" key="1">
    <source>
        <dbReference type="SAM" id="Coils"/>
    </source>
</evidence>
<evidence type="ECO:0000256" key="2">
    <source>
        <dbReference type="SAM" id="MobiDB-lite"/>
    </source>
</evidence>
<dbReference type="AlphaFoldDB" id="A0AA91GB28"/>
<evidence type="ECO:0000313" key="3">
    <source>
        <dbReference type="EMBL" id="OJG92119.1"/>
    </source>
</evidence>
<dbReference type="EMBL" id="JXLC01000008">
    <property type="protein sequence ID" value="OJG92119.1"/>
    <property type="molecule type" value="Genomic_DNA"/>
</dbReference>
<evidence type="ECO:0000313" key="4">
    <source>
        <dbReference type="Proteomes" id="UP000183039"/>
    </source>
</evidence>
<sequence length="129" mass="14400">MVGEKENNMKKTLVAVLALSMVTLAGCGNSNEGKKTSESTKTEAQFEKESKKREEDAKRKQELVQEISILKESIASMQKIQKQAEEMATENTMEDMQANYDEGVVLGKQGIEDLQAQLKDSEAELEELK</sequence>